<sequence length="143" mass="16240">MLPLNREGGRMAGGSERKTILVGLILALVLGVAVYLRLWTIDYTLSSDDTERLRRQFDLANREAMDESAEWRRMFDKESEKASKCNTELALIKESSGNGNPSTFNQKLESLHKENAALLIQIETLKQELEASRLKCRSREAPR</sequence>
<dbReference type="AlphaFoldDB" id="A0A565BMM8"/>
<evidence type="ECO:0000313" key="3">
    <source>
        <dbReference type="EMBL" id="VVB02449.1"/>
    </source>
</evidence>
<feature type="transmembrane region" description="Helical" evidence="2">
    <location>
        <begin position="20"/>
        <end position="39"/>
    </location>
</feature>
<dbReference type="OrthoDB" id="782563at2759"/>
<dbReference type="PANTHER" id="PTHR37215:SF1">
    <property type="entry name" value="ACYL-COA-BINDING DOMAIN PROTEIN"/>
    <property type="match status" value="1"/>
</dbReference>
<protein>
    <submittedName>
        <fullName evidence="3">Uncharacterized protein</fullName>
    </submittedName>
</protein>
<dbReference type="Proteomes" id="UP000489600">
    <property type="component" value="Unassembled WGS sequence"/>
</dbReference>
<feature type="coiled-coil region" evidence="1">
    <location>
        <begin position="108"/>
        <end position="135"/>
    </location>
</feature>
<organism evidence="3 4">
    <name type="scientific">Arabis nemorensis</name>
    <dbReference type="NCBI Taxonomy" id="586526"/>
    <lineage>
        <taxon>Eukaryota</taxon>
        <taxon>Viridiplantae</taxon>
        <taxon>Streptophyta</taxon>
        <taxon>Embryophyta</taxon>
        <taxon>Tracheophyta</taxon>
        <taxon>Spermatophyta</taxon>
        <taxon>Magnoliopsida</taxon>
        <taxon>eudicotyledons</taxon>
        <taxon>Gunneridae</taxon>
        <taxon>Pentapetalae</taxon>
        <taxon>rosids</taxon>
        <taxon>malvids</taxon>
        <taxon>Brassicales</taxon>
        <taxon>Brassicaceae</taxon>
        <taxon>Arabideae</taxon>
        <taxon>Arabis</taxon>
    </lineage>
</organism>
<evidence type="ECO:0000313" key="4">
    <source>
        <dbReference type="Proteomes" id="UP000489600"/>
    </source>
</evidence>
<keyword evidence="4" id="KW-1185">Reference proteome</keyword>
<evidence type="ECO:0000256" key="2">
    <source>
        <dbReference type="SAM" id="Phobius"/>
    </source>
</evidence>
<keyword evidence="2" id="KW-0472">Membrane</keyword>
<keyword evidence="2" id="KW-1133">Transmembrane helix</keyword>
<name>A0A565BMM8_9BRAS</name>
<dbReference type="PANTHER" id="PTHR37215">
    <property type="entry name" value="ACYL-COA-BINDING DOMAIN PROTEIN"/>
    <property type="match status" value="1"/>
</dbReference>
<evidence type="ECO:0000256" key="1">
    <source>
        <dbReference type="SAM" id="Coils"/>
    </source>
</evidence>
<comment type="caution">
    <text evidence="3">The sequence shown here is derived from an EMBL/GenBank/DDBJ whole genome shotgun (WGS) entry which is preliminary data.</text>
</comment>
<keyword evidence="2" id="KW-0812">Transmembrane</keyword>
<reference evidence="3" key="1">
    <citation type="submission" date="2019-07" db="EMBL/GenBank/DDBJ databases">
        <authorList>
            <person name="Dittberner H."/>
        </authorList>
    </citation>
    <scope>NUCLEOTIDE SEQUENCE [LARGE SCALE GENOMIC DNA]</scope>
</reference>
<keyword evidence="1" id="KW-0175">Coiled coil</keyword>
<dbReference type="EMBL" id="CABITT030000004">
    <property type="protein sequence ID" value="VVB02449.1"/>
    <property type="molecule type" value="Genomic_DNA"/>
</dbReference>
<accession>A0A565BMM8</accession>
<gene>
    <name evidence="3" type="ORF">ANE_LOCUS12893</name>
</gene>
<proteinExistence type="predicted"/>